<evidence type="ECO:0000256" key="3">
    <source>
        <dbReference type="ARBA" id="ARBA00005189"/>
    </source>
</evidence>
<dbReference type="Pfam" id="PF03982">
    <property type="entry name" value="DAGAT"/>
    <property type="match status" value="1"/>
</dbReference>
<dbReference type="InParanoid" id="A0A163JYI7"/>
<dbReference type="PANTHER" id="PTHR12317:SF0">
    <property type="entry name" value="ACYLTRANSFERASE"/>
    <property type="match status" value="1"/>
</dbReference>
<evidence type="ECO:0000256" key="9">
    <source>
        <dbReference type="ARBA" id="ARBA00022798"/>
    </source>
</evidence>
<comment type="pathway">
    <text evidence="2 16">Glycerolipid metabolism; triacylglycerol biosynthesis.</text>
</comment>
<comment type="pathway">
    <text evidence="3">Lipid metabolism.</text>
</comment>
<evidence type="ECO:0000313" key="18">
    <source>
        <dbReference type="EMBL" id="SAM05446.1"/>
    </source>
</evidence>
<keyword evidence="19" id="KW-1185">Reference proteome</keyword>
<evidence type="ECO:0000256" key="10">
    <source>
        <dbReference type="ARBA" id="ARBA00022824"/>
    </source>
</evidence>
<evidence type="ECO:0000256" key="15">
    <source>
        <dbReference type="ARBA" id="ARBA00048109"/>
    </source>
</evidence>
<evidence type="ECO:0000256" key="13">
    <source>
        <dbReference type="ARBA" id="ARBA00023136"/>
    </source>
</evidence>
<feature type="region of interest" description="Disordered" evidence="17">
    <location>
        <begin position="1"/>
        <end position="54"/>
    </location>
</feature>
<feature type="compositionally biased region" description="Polar residues" evidence="17">
    <location>
        <begin position="41"/>
        <end position="54"/>
    </location>
</feature>
<dbReference type="OMA" id="WIKNWTL"/>
<evidence type="ECO:0000256" key="8">
    <source>
        <dbReference type="ARBA" id="ARBA00022692"/>
    </source>
</evidence>
<dbReference type="EC" id="2.3.1.20" evidence="5 16"/>
<dbReference type="STRING" id="4829.A0A163JYI7"/>
<accession>A0A163JYI7</accession>
<evidence type="ECO:0000256" key="6">
    <source>
        <dbReference type="ARBA" id="ARBA00022516"/>
    </source>
</evidence>
<comment type="similarity">
    <text evidence="4 16">Belongs to the diacylglycerol acyltransferase family.</text>
</comment>
<evidence type="ECO:0000256" key="17">
    <source>
        <dbReference type="SAM" id="MobiDB-lite"/>
    </source>
</evidence>
<evidence type="ECO:0000256" key="11">
    <source>
        <dbReference type="ARBA" id="ARBA00022989"/>
    </source>
</evidence>
<name>A0A163JYI7_ABSGL</name>
<evidence type="ECO:0000256" key="7">
    <source>
        <dbReference type="ARBA" id="ARBA00022679"/>
    </source>
</evidence>
<sequence>MSATPPHQVDTQPAPLPTKVETVTPPPSEQNVDSSHDETEQQAADDNTTPPVTLDAETTNAKTEEHHHVRWAPLKVPLNRRLQMLAVLFYISLLMLCLSTFIYSFLIPFLWPLLVAYEADLDPTHNYVFGYHPHGIISMGAFGNFATEATGFSQLFPGIKPSLLTLVSNFKLPFYRDIIMALGIAAVSRRSCENILASGPGRSIVIVVGGAAESLNARPGMADLTLKKRLGFIRLAILHQASLVPTFSFGENDIYDQLDNDKGSTVWKIQKRMQKVLGFTMPLFHARGVFNYDVGIIPFRHPIVTVVGKPIPVPVLESGAEPTEEQLLSVQAAYIDELQAIYDKHKDTYAKDRTQDLRIIE</sequence>
<evidence type="ECO:0000256" key="1">
    <source>
        <dbReference type="ARBA" id="ARBA00004477"/>
    </source>
</evidence>
<evidence type="ECO:0000256" key="16">
    <source>
        <dbReference type="RuleBase" id="RU367023"/>
    </source>
</evidence>
<dbReference type="CDD" id="cd07987">
    <property type="entry name" value="LPLAT_MGAT-like"/>
    <property type="match status" value="1"/>
</dbReference>
<evidence type="ECO:0000256" key="12">
    <source>
        <dbReference type="ARBA" id="ARBA00023098"/>
    </source>
</evidence>
<keyword evidence="14 16" id="KW-0012">Acyltransferase</keyword>
<dbReference type="GO" id="GO:0019432">
    <property type="term" value="P:triglyceride biosynthetic process"/>
    <property type="evidence" value="ECO:0007669"/>
    <property type="project" value="UniProtKB-UniRule"/>
</dbReference>
<comment type="catalytic activity">
    <reaction evidence="15 16">
        <text>an acyl-CoA + a 1,2-diacyl-sn-glycerol = a triacyl-sn-glycerol + CoA</text>
        <dbReference type="Rhea" id="RHEA:10868"/>
        <dbReference type="ChEBI" id="CHEBI:17815"/>
        <dbReference type="ChEBI" id="CHEBI:57287"/>
        <dbReference type="ChEBI" id="CHEBI:58342"/>
        <dbReference type="ChEBI" id="CHEBI:64615"/>
        <dbReference type="EC" id="2.3.1.20"/>
    </reaction>
</comment>
<feature type="compositionally biased region" description="Polar residues" evidence="17">
    <location>
        <begin position="1"/>
        <end position="11"/>
    </location>
</feature>
<keyword evidence="10 16" id="KW-0256">Endoplasmic reticulum</keyword>
<dbReference type="OrthoDB" id="264532at2759"/>
<keyword evidence="13 16" id="KW-0472">Membrane</keyword>
<dbReference type="EMBL" id="LT554468">
    <property type="protein sequence ID" value="SAM05446.1"/>
    <property type="molecule type" value="Genomic_DNA"/>
</dbReference>
<dbReference type="UniPathway" id="UPA00282"/>
<keyword evidence="9" id="KW-0319">Glycerol metabolism</keyword>
<dbReference type="GO" id="GO:0005789">
    <property type="term" value="C:endoplasmic reticulum membrane"/>
    <property type="evidence" value="ECO:0007669"/>
    <property type="project" value="UniProtKB-SubCell"/>
</dbReference>
<evidence type="ECO:0000256" key="2">
    <source>
        <dbReference type="ARBA" id="ARBA00004771"/>
    </source>
</evidence>
<dbReference type="InterPro" id="IPR007130">
    <property type="entry name" value="DAGAT"/>
</dbReference>
<proteinExistence type="inferred from homology"/>
<dbReference type="GO" id="GO:0004144">
    <property type="term" value="F:diacylglycerol O-acyltransferase activity"/>
    <property type="evidence" value="ECO:0007669"/>
    <property type="project" value="UniProtKB-UniRule"/>
</dbReference>
<comment type="function">
    <text evidence="16">Catalyzes the terminal and only committed step in triacylglycerol synthesis by using diacylglycerol and fatty acyl CoA as substrates.</text>
</comment>
<comment type="subcellular location">
    <subcellularLocation>
        <location evidence="1 16">Endoplasmic reticulum membrane</location>
        <topology evidence="1 16">Multi-pass membrane protein</topology>
    </subcellularLocation>
</comment>
<evidence type="ECO:0000256" key="14">
    <source>
        <dbReference type="ARBA" id="ARBA00023315"/>
    </source>
</evidence>
<comment type="caution">
    <text evidence="16">Lacks conserved residue(s) required for the propagation of feature annotation.</text>
</comment>
<keyword evidence="8 16" id="KW-0812">Transmembrane</keyword>
<dbReference type="GO" id="GO:0006071">
    <property type="term" value="P:glycerol metabolic process"/>
    <property type="evidence" value="ECO:0007669"/>
    <property type="project" value="UniProtKB-UniRule"/>
</dbReference>
<evidence type="ECO:0000256" key="4">
    <source>
        <dbReference type="ARBA" id="ARBA00005420"/>
    </source>
</evidence>
<keyword evidence="7" id="KW-0808">Transferase</keyword>
<keyword evidence="12 16" id="KW-0443">Lipid metabolism</keyword>
<feature type="transmembrane region" description="Helical" evidence="16">
    <location>
        <begin position="85"/>
        <end position="111"/>
    </location>
</feature>
<keyword evidence="11 16" id="KW-1133">Transmembrane helix</keyword>
<keyword evidence="6 16" id="KW-0444">Lipid biosynthesis</keyword>
<evidence type="ECO:0000313" key="19">
    <source>
        <dbReference type="Proteomes" id="UP000078561"/>
    </source>
</evidence>
<evidence type="ECO:0000256" key="5">
    <source>
        <dbReference type="ARBA" id="ARBA00013244"/>
    </source>
</evidence>
<dbReference type="AlphaFoldDB" id="A0A163JYI7"/>
<organism evidence="18">
    <name type="scientific">Absidia glauca</name>
    <name type="common">Pin mould</name>
    <dbReference type="NCBI Taxonomy" id="4829"/>
    <lineage>
        <taxon>Eukaryota</taxon>
        <taxon>Fungi</taxon>
        <taxon>Fungi incertae sedis</taxon>
        <taxon>Mucoromycota</taxon>
        <taxon>Mucoromycotina</taxon>
        <taxon>Mucoromycetes</taxon>
        <taxon>Mucorales</taxon>
        <taxon>Cunninghamellaceae</taxon>
        <taxon>Absidia</taxon>
    </lineage>
</organism>
<reference evidence="18" key="1">
    <citation type="submission" date="2016-04" db="EMBL/GenBank/DDBJ databases">
        <authorList>
            <person name="Evans L.H."/>
            <person name="Alamgir A."/>
            <person name="Owens N."/>
            <person name="Weber N.D."/>
            <person name="Virtaneva K."/>
            <person name="Barbian K."/>
            <person name="Babar A."/>
            <person name="Rosenke K."/>
        </authorList>
    </citation>
    <scope>NUCLEOTIDE SEQUENCE [LARGE SCALE GENOMIC DNA]</scope>
    <source>
        <strain evidence="18">CBS 101.48</strain>
    </source>
</reference>
<protein>
    <recommendedName>
        <fullName evidence="5 16">Diacylglycerol O-acyltransferase</fullName>
        <ecNumber evidence="5 16">2.3.1.20</ecNumber>
    </recommendedName>
</protein>
<gene>
    <name evidence="18" type="primary">ABSGL_11321.1 scaffold 12295</name>
</gene>
<dbReference type="PANTHER" id="PTHR12317">
    <property type="entry name" value="DIACYLGLYCEROL O-ACYLTRANSFERASE"/>
    <property type="match status" value="1"/>
</dbReference>
<dbReference type="Proteomes" id="UP000078561">
    <property type="component" value="Unassembled WGS sequence"/>
</dbReference>